<name>A0A2P5WGG7_GOSBA</name>
<sequence length="127" mass="14350">MAMKQLYGDWDALYNIQKVVSCDIGNKYLLVYLTAKRAHLVDTMAGVVDVFDMSIIGSLVSGIFTECSLNYDVCRLLFGKARFETLTSSIALRDHARVVYHFGQRWSFKLGVQVDTCAFKRPVADKL</sequence>
<protein>
    <submittedName>
        <fullName evidence="1">Uncharacterized protein</fullName>
    </submittedName>
</protein>
<reference evidence="1 2" key="1">
    <citation type="submission" date="2015-01" db="EMBL/GenBank/DDBJ databases">
        <title>Genome of allotetraploid Gossypium barbadense reveals genomic plasticity and fiber elongation in cotton evolution.</title>
        <authorList>
            <person name="Chen X."/>
            <person name="Liu X."/>
            <person name="Zhao B."/>
            <person name="Zheng H."/>
            <person name="Hu Y."/>
            <person name="Lu G."/>
            <person name="Yang C."/>
            <person name="Chen J."/>
            <person name="Shan C."/>
            <person name="Zhang L."/>
            <person name="Zhou Y."/>
            <person name="Wang L."/>
            <person name="Guo W."/>
            <person name="Bai Y."/>
            <person name="Ruan J."/>
            <person name="Shangguan X."/>
            <person name="Mao Y."/>
            <person name="Jiang J."/>
            <person name="Zhu Y."/>
            <person name="Lei J."/>
            <person name="Kang H."/>
            <person name="Chen S."/>
            <person name="He X."/>
            <person name="Wang R."/>
            <person name="Wang Y."/>
            <person name="Chen J."/>
            <person name="Wang L."/>
            <person name="Yu S."/>
            <person name="Wang B."/>
            <person name="Wei J."/>
            <person name="Song S."/>
            <person name="Lu X."/>
            <person name="Gao Z."/>
            <person name="Gu W."/>
            <person name="Deng X."/>
            <person name="Ma D."/>
            <person name="Wang S."/>
            <person name="Liang W."/>
            <person name="Fang L."/>
            <person name="Cai C."/>
            <person name="Zhu X."/>
            <person name="Zhou B."/>
            <person name="Zhang Y."/>
            <person name="Chen Z."/>
            <person name="Xu S."/>
            <person name="Zhu R."/>
            <person name="Wang S."/>
            <person name="Zhang T."/>
            <person name="Zhao G."/>
        </authorList>
    </citation>
    <scope>NUCLEOTIDE SEQUENCE [LARGE SCALE GENOMIC DNA]</scope>
    <source>
        <strain evidence="2">cv. Xinhai21</strain>
        <tissue evidence="1">Leaf</tissue>
    </source>
</reference>
<dbReference type="AlphaFoldDB" id="A0A2P5WGG7"/>
<evidence type="ECO:0000313" key="2">
    <source>
        <dbReference type="Proteomes" id="UP000239757"/>
    </source>
</evidence>
<accession>A0A2P5WGG7</accession>
<evidence type="ECO:0000313" key="1">
    <source>
        <dbReference type="EMBL" id="PPR90178.1"/>
    </source>
</evidence>
<dbReference type="EMBL" id="KZ667703">
    <property type="protein sequence ID" value="PPR90178.1"/>
    <property type="molecule type" value="Genomic_DNA"/>
</dbReference>
<organism evidence="1 2">
    <name type="scientific">Gossypium barbadense</name>
    <name type="common">Sea Island cotton</name>
    <name type="synonym">Hibiscus barbadensis</name>
    <dbReference type="NCBI Taxonomy" id="3634"/>
    <lineage>
        <taxon>Eukaryota</taxon>
        <taxon>Viridiplantae</taxon>
        <taxon>Streptophyta</taxon>
        <taxon>Embryophyta</taxon>
        <taxon>Tracheophyta</taxon>
        <taxon>Spermatophyta</taxon>
        <taxon>Magnoliopsida</taxon>
        <taxon>eudicotyledons</taxon>
        <taxon>Gunneridae</taxon>
        <taxon>Pentapetalae</taxon>
        <taxon>rosids</taxon>
        <taxon>malvids</taxon>
        <taxon>Malvales</taxon>
        <taxon>Malvaceae</taxon>
        <taxon>Malvoideae</taxon>
        <taxon>Gossypium</taxon>
    </lineage>
</organism>
<dbReference type="Proteomes" id="UP000239757">
    <property type="component" value="Unassembled WGS sequence"/>
</dbReference>
<proteinExistence type="predicted"/>
<gene>
    <name evidence="1" type="ORF">GOBAR_AA30505</name>
</gene>